<protein>
    <submittedName>
        <fullName evidence="6">Peptidoglycan DD-metalloendopeptidase family protein</fullName>
    </submittedName>
</protein>
<keyword evidence="1 4" id="KW-0732">Signal</keyword>
<feature type="chain" id="PRO_5045899434" evidence="4">
    <location>
        <begin position="20"/>
        <end position="433"/>
    </location>
</feature>
<evidence type="ECO:0000256" key="3">
    <source>
        <dbReference type="SAM" id="MobiDB-lite"/>
    </source>
</evidence>
<evidence type="ECO:0000313" key="7">
    <source>
        <dbReference type="Proteomes" id="UP001447857"/>
    </source>
</evidence>
<dbReference type="SUPFAM" id="SSF51261">
    <property type="entry name" value="Duplicated hybrid motif"/>
    <property type="match status" value="1"/>
</dbReference>
<evidence type="ECO:0000256" key="4">
    <source>
        <dbReference type="SAM" id="SignalP"/>
    </source>
</evidence>
<feature type="domain" description="M23ase beta-sheet core" evidence="5">
    <location>
        <begin position="334"/>
        <end position="426"/>
    </location>
</feature>
<dbReference type="Proteomes" id="UP001447857">
    <property type="component" value="Chromosome"/>
</dbReference>
<feature type="coiled-coil region" evidence="2">
    <location>
        <begin position="24"/>
        <end position="51"/>
    </location>
</feature>
<dbReference type="InterPro" id="IPR050570">
    <property type="entry name" value="Cell_wall_metabolism_enzyme"/>
</dbReference>
<keyword evidence="7" id="KW-1185">Reference proteome</keyword>
<evidence type="ECO:0000259" key="5">
    <source>
        <dbReference type="Pfam" id="PF01551"/>
    </source>
</evidence>
<gene>
    <name evidence="6" type="ORF">V6624_09695</name>
</gene>
<evidence type="ECO:0000256" key="1">
    <source>
        <dbReference type="ARBA" id="ARBA00022729"/>
    </source>
</evidence>
<organism evidence="6 7">
    <name type="scientific">Flavobacterium ginsenosidimutans</name>
    <dbReference type="NCBI Taxonomy" id="687844"/>
    <lineage>
        <taxon>Bacteria</taxon>
        <taxon>Pseudomonadati</taxon>
        <taxon>Bacteroidota</taxon>
        <taxon>Flavobacteriia</taxon>
        <taxon>Flavobacteriales</taxon>
        <taxon>Flavobacteriaceae</taxon>
        <taxon>Flavobacterium</taxon>
    </lineage>
</organism>
<evidence type="ECO:0000256" key="2">
    <source>
        <dbReference type="SAM" id="Coils"/>
    </source>
</evidence>
<feature type="region of interest" description="Disordered" evidence="3">
    <location>
        <begin position="262"/>
        <end position="286"/>
    </location>
</feature>
<dbReference type="CDD" id="cd12797">
    <property type="entry name" value="M23_peptidase"/>
    <property type="match status" value="1"/>
</dbReference>
<dbReference type="InterPro" id="IPR016047">
    <property type="entry name" value="M23ase_b-sheet_dom"/>
</dbReference>
<dbReference type="PANTHER" id="PTHR21666">
    <property type="entry name" value="PEPTIDASE-RELATED"/>
    <property type="match status" value="1"/>
</dbReference>
<dbReference type="PANTHER" id="PTHR21666:SF289">
    <property type="entry name" value="L-ALA--D-GLU ENDOPEPTIDASE"/>
    <property type="match status" value="1"/>
</dbReference>
<dbReference type="InterPro" id="IPR011055">
    <property type="entry name" value="Dup_hybrid_motif"/>
</dbReference>
<dbReference type="EMBL" id="CP147988">
    <property type="protein sequence ID" value="WXK51902.1"/>
    <property type="molecule type" value="Genomic_DNA"/>
</dbReference>
<reference evidence="6 7" key="1">
    <citation type="submission" date="2024-02" db="EMBL/GenBank/DDBJ databases">
        <title>complete genome of Flavobacterium ginsenosidimutans Str. YTB16.</title>
        <authorList>
            <person name="Wang Q."/>
        </authorList>
    </citation>
    <scope>NUCLEOTIDE SEQUENCE [LARGE SCALE GENOMIC DNA]</scope>
    <source>
        <strain evidence="6 7">YTB16</strain>
    </source>
</reference>
<feature type="compositionally biased region" description="Basic and acidic residues" evidence="3">
    <location>
        <begin position="262"/>
        <end position="274"/>
    </location>
</feature>
<evidence type="ECO:0000313" key="6">
    <source>
        <dbReference type="EMBL" id="WXK51902.1"/>
    </source>
</evidence>
<name>A0ABZ2QBT2_9FLAO</name>
<dbReference type="Gene3D" id="2.70.70.10">
    <property type="entry name" value="Glucose Permease (Domain IIA)"/>
    <property type="match status" value="1"/>
</dbReference>
<dbReference type="Gene3D" id="6.10.250.3150">
    <property type="match status" value="1"/>
</dbReference>
<sequence length="433" mass="49396">MPKFLLSLVLICATTFVWAQDSQQEKLEQRKAQIQQEIRDNEKMLQSVRKKEKSAVNEYLIQANKIKLKEKLINTTAKQERLISNDMYINQVQVNKLKKELKVLKEDYAVMILKSYKSRSEQSRAMFILSSESFLQAYKRAQYLKQYTAFRKNQGLEIQSKTAQLVDFNAKLDGQRQVKKKIIAENQKEKVSLEAEKKEQQKLVNSLKKDKNKIAADIKSKQKESKAIDAKIKDLIREQIRKANEERRRKVEEERQRIIAENKKKGVETKDADLPKPPPPASSDRIELTPEGKILAADFKANRGKLPWPVEKGFISLGYGDNPHPLHPSITVHNSGVEITTEDGATARAVFEGTVSKVIALSPVNRAVFIQHGDYFTVYQNLSSVSVEQGDKVKVKQSLGKVRTSGDTGKTIIKFLILQNTSYNNPEGWLQGR</sequence>
<dbReference type="RefSeq" id="WP_111284388.1">
    <property type="nucleotide sequence ID" value="NZ_CP147988.1"/>
</dbReference>
<feature type="signal peptide" evidence="4">
    <location>
        <begin position="1"/>
        <end position="19"/>
    </location>
</feature>
<dbReference type="Pfam" id="PF01551">
    <property type="entry name" value="Peptidase_M23"/>
    <property type="match status" value="1"/>
</dbReference>
<proteinExistence type="predicted"/>
<accession>A0ABZ2QBT2</accession>
<keyword evidence="2" id="KW-0175">Coiled coil</keyword>